<name>A0A927A063_9NOST</name>
<sequence length="125" mass="13881">MNDNEIAKEVVDAAYKIHTSLGPGLLESAYQAILKYELEKRGLQIEAEKAIPVIYDGVHLGDGFRADLIVENKVIVELKSVETLHPVHKKQLFTYLVLADKRLGLLINFGASLIKDGISRVVNNL</sequence>
<dbReference type="InterPro" id="IPR026350">
    <property type="entry name" value="GxxExxY"/>
</dbReference>
<gene>
    <name evidence="1" type="ORF">H6G06_13860</name>
</gene>
<protein>
    <submittedName>
        <fullName evidence="1">GxxExxY protein</fullName>
    </submittedName>
</protein>
<comment type="caution">
    <text evidence="1">The sequence shown here is derived from an EMBL/GenBank/DDBJ whole genome shotgun (WGS) entry which is preliminary data.</text>
</comment>
<dbReference type="EMBL" id="JACJQU010000007">
    <property type="protein sequence ID" value="MBD2294532.1"/>
    <property type="molecule type" value="Genomic_DNA"/>
</dbReference>
<dbReference type="RefSeq" id="WP_190561031.1">
    <property type="nucleotide sequence ID" value="NZ_JACJQU010000007.1"/>
</dbReference>
<dbReference type="NCBIfam" id="TIGR04256">
    <property type="entry name" value="GxxExxY"/>
    <property type="match status" value="1"/>
</dbReference>
<organism evidence="1 2">
    <name type="scientific">Anabaena sphaerica FACHB-251</name>
    <dbReference type="NCBI Taxonomy" id="2692883"/>
    <lineage>
        <taxon>Bacteria</taxon>
        <taxon>Bacillati</taxon>
        <taxon>Cyanobacteriota</taxon>
        <taxon>Cyanophyceae</taxon>
        <taxon>Nostocales</taxon>
        <taxon>Nostocaceae</taxon>
        <taxon>Anabaena</taxon>
    </lineage>
</organism>
<evidence type="ECO:0000313" key="1">
    <source>
        <dbReference type="EMBL" id="MBD2294532.1"/>
    </source>
</evidence>
<reference evidence="2" key="1">
    <citation type="journal article" date="2020" name="ISME J.">
        <title>Comparative genomics reveals insights into cyanobacterial evolution and habitat adaptation.</title>
        <authorList>
            <person name="Chen M.Y."/>
            <person name="Teng W.K."/>
            <person name="Zhao L."/>
            <person name="Hu C.X."/>
            <person name="Zhou Y.K."/>
            <person name="Han B.P."/>
            <person name="Song L.R."/>
            <person name="Shu W.S."/>
        </authorList>
    </citation>
    <scope>NUCLEOTIDE SEQUENCE [LARGE SCALE GENOMIC DNA]</scope>
    <source>
        <strain evidence="2">FACHB-251</strain>
    </source>
</reference>
<proteinExistence type="predicted"/>
<accession>A0A927A063</accession>
<keyword evidence="2" id="KW-1185">Reference proteome</keyword>
<dbReference type="AlphaFoldDB" id="A0A927A063"/>
<dbReference type="Gene3D" id="3.90.320.10">
    <property type="match status" value="1"/>
</dbReference>
<dbReference type="Pfam" id="PF13366">
    <property type="entry name" value="PDDEXK_3"/>
    <property type="match status" value="1"/>
</dbReference>
<dbReference type="InterPro" id="IPR011604">
    <property type="entry name" value="PDDEXK-like_dom_sf"/>
</dbReference>
<dbReference type="Proteomes" id="UP000662185">
    <property type="component" value="Unassembled WGS sequence"/>
</dbReference>
<evidence type="ECO:0000313" key="2">
    <source>
        <dbReference type="Proteomes" id="UP000662185"/>
    </source>
</evidence>